<keyword evidence="1" id="KW-1133">Transmembrane helix</keyword>
<dbReference type="EMBL" id="JAXCLW010000001">
    <property type="protein sequence ID" value="MDY0882145.1"/>
    <property type="molecule type" value="Genomic_DNA"/>
</dbReference>
<keyword evidence="1" id="KW-0472">Membrane</keyword>
<evidence type="ECO:0000313" key="3">
    <source>
        <dbReference type="Proteomes" id="UP001279642"/>
    </source>
</evidence>
<feature type="transmembrane region" description="Helical" evidence="1">
    <location>
        <begin position="7"/>
        <end position="28"/>
    </location>
</feature>
<reference evidence="2 3" key="1">
    <citation type="journal article" date="2016" name="Antonie Van Leeuwenhoek">
        <title>Dongia soli sp. nov., isolated from soil from Dokdo, Korea.</title>
        <authorList>
            <person name="Kim D.U."/>
            <person name="Lee H."/>
            <person name="Kim H."/>
            <person name="Kim S.G."/>
            <person name="Ka J.O."/>
        </authorList>
    </citation>
    <scope>NUCLEOTIDE SEQUENCE [LARGE SCALE GENOMIC DNA]</scope>
    <source>
        <strain evidence="2 3">D78</strain>
    </source>
</reference>
<evidence type="ECO:0008006" key="4">
    <source>
        <dbReference type="Google" id="ProtNLM"/>
    </source>
</evidence>
<proteinExistence type="predicted"/>
<evidence type="ECO:0000256" key="1">
    <source>
        <dbReference type="SAM" id="Phobius"/>
    </source>
</evidence>
<keyword evidence="1" id="KW-0812">Transmembrane</keyword>
<organism evidence="2 3">
    <name type="scientific">Dongia soli</name>
    <dbReference type="NCBI Taxonomy" id="600628"/>
    <lineage>
        <taxon>Bacteria</taxon>
        <taxon>Pseudomonadati</taxon>
        <taxon>Pseudomonadota</taxon>
        <taxon>Alphaproteobacteria</taxon>
        <taxon>Rhodospirillales</taxon>
        <taxon>Dongiaceae</taxon>
        <taxon>Dongia</taxon>
    </lineage>
</organism>
<accession>A0ABU5E762</accession>
<comment type="caution">
    <text evidence="2">The sequence shown here is derived from an EMBL/GenBank/DDBJ whole genome shotgun (WGS) entry which is preliminary data.</text>
</comment>
<sequence length="113" mass="12157">MTTDRSLPAGVWIMGLSVFCSAFGPALIRLSPVDAASTAFWRLAFCLLPALLLAYRAGRQTAAKENRPTPLFPTLPRRDGGLALLAGLLYAGDLVLWNGAILRTTILKPACWS</sequence>
<keyword evidence="3" id="KW-1185">Reference proteome</keyword>
<protein>
    <recommendedName>
        <fullName evidence="4">EamA-like transporter family protein</fullName>
    </recommendedName>
</protein>
<evidence type="ECO:0000313" key="2">
    <source>
        <dbReference type="EMBL" id="MDY0882145.1"/>
    </source>
</evidence>
<name>A0ABU5E762_9PROT</name>
<dbReference type="Proteomes" id="UP001279642">
    <property type="component" value="Unassembled WGS sequence"/>
</dbReference>
<feature type="transmembrane region" description="Helical" evidence="1">
    <location>
        <begin position="40"/>
        <end position="58"/>
    </location>
</feature>
<dbReference type="RefSeq" id="WP_320507176.1">
    <property type="nucleotide sequence ID" value="NZ_JAXCLW010000001.1"/>
</dbReference>
<gene>
    <name evidence="2" type="ORF">SMD27_04775</name>
</gene>